<dbReference type="CDD" id="cd00154">
    <property type="entry name" value="Rab"/>
    <property type="match status" value="1"/>
</dbReference>
<keyword evidence="3" id="KW-1185">Reference proteome</keyword>
<dbReference type="AlphaFoldDB" id="A0A1J4JEH0"/>
<dbReference type="EMBL" id="MLAK01001108">
    <property type="protein sequence ID" value="OHS97554.1"/>
    <property type="molecule type" value="Genomic_DNA"/>
</dbReference>
<dbReference type="OrthoDB" id="10264678at2759"/>
<dbReference type="SMART" id="SM00173">
    <property type="entry name" value="RAS"/>
    <property type="match status" value="1"/>
</dbReference>
<dbReference type="SMART" id="SM00174">
    <property type="entry name" value="RHO"/>
    <property type="match status" value="1"/>
</dbReference>
<dbReference type="RefSeq" id="XP_068350691.1">
    <property type="nucleotide sequence ID" value="XM_068510686.1"/>
</dbReference>
<sequence length="206" mass="23453">MIDSTEKVHFSNSDFLFNTLQIFRKPKMSNISIIGDAFVGKTVISNSFANPENTFLDEYRPTLGTTMLKVKYQGRELCLWDTGGMERYKSLAPVYYRNSNAAIIVYDITNGKSFENLEEWYSRYNDIMKINNPIIIVGNKADLISEAVVSEEEGRKWAKNHNCDFVQVSAKTRENLEDILSILIAKIPLSAEKPNQIGEKTESKCC</sequence>
<dbReference type="FunFam" id="3.40.50.300:FF:001329">
    <property type="entry name" value="Small GTP-binding protein, putative"/>
    <property type="match status" value="1"/>
</dbReference>
<dbReference type="VEuPathDB" id="TrichDB:TRFO_36205"/>
<evidence type="ECO:0000256" key="1">
    <source>
        <dbReference type="ARBA" id="ARBA00022741"/>
    </source>
</evidence>
<proteinExistence type="predicted"/>
<dbReference type="NCBIfam" id="TIGR00231">
    <property type="entry name" value="small_GTP"/>
    <property type="match status" value="1"/>
</dbReference>
<dbReference type="Proteomes" id="UP000179807">
    <property type="component" value="Unassembled WGS sequence"/>
</dbReference>
<dbReference type="Gene3D" id="3.40.50.300">
    <property type="entry name" value="P-loop containing nucleotide triphosphate hydrolases"/>
    <property type="match status" value="1"/>
</dbReference>
<dbReference type="GeneID" id="94845390"/>
<dbReference type="PANTHER" id="PTHR47978">
    <property type="match status" value="1"/>
</dbReference>
<dbReference type="PROSITE" id="PS51419">
    <property type="entry name" value="RAB"/>
    <property type="match status" value="1"/>
</dbReference>
<accession>A0A1J4JEH0</accession>
<evidence type="ECO:0000313" key="3">
    <source>
        <dbReference type="Proteomes" id="UP000179807"/>
    </source>
</evidence>
<gene>
    <name evidence="2" type="primary">Rab7a</name>
    <name evidence="2" type="ORF">TRFO_36205</name>
</gene>
<dbReference type="PROSITE" id="PS51420">
    <property type="entry name" value="RHO"/>
    <property type="match status" value="1"/>
</dbReference>
<dbReference type="InterPro" id="IPR027417">
    <property type="entry name" value="P-loop_NTPase"/>
</dbReference>
<dbReference type="Pfam" id="PF00071">
    <property type="entry name" value="Ras"/>
    <property type="match status" value="1"/>
</dbReference>
<evidence type="ECO:0000313" key="2">
    <source>
        <dbReference type="EMBL" id="OHS97554.1"/>
    </source>
</evidence>
<dbReference type="InterPro" id="IPR001806">
    <property type="entry name" value="Small_GTPase"/>
</dbReference>
<name>A0A1J4JEH0_9EUKA</name>
<dbReference type="PROSITE" id="PS51421">
    <property type="entry name" value="RAS"/>
    <property type="match status" value="1"/>
</dbReference>
<dbReference type="SMART" id="SM00175">
    <property type="entry name" value="RAB"/>
    <property type="match status" value="1"/>
</dbReference>
<organism evidence="2 3">
    <name type="scientific">Tritrichomonas foetus</name>
    <dbReference type="NCBI Taxonomy" id="1144522"/>
    <lineage>
        <taxon>Eukaryota</taxon>
        <taxon>Metamonada</taxon>
        <taxon>Parabasalia</taxon>
        <taxon>Tritrichomonadida</taxon>
        <taxon>Tritrichomonadidae</taxon>
        <taxon>Tritrichomonas</taxon>
    </lineage>
</organism>
<keyword evidence="1" id="KW-0547">Nucleotide-binding</keyword>
<comment type="caution">
    <text evidence="2">The sequence shown here is derived from an EMBL/GenBank/DDBJ whole genome shotgun (WGS) entry which is preliminary data.</text>
</comment>
<dbReference type="GO" id="GO:0003924">
    <property type="term" value="F:GTPase activity"/>
    <property type="evidence" value="ECO:0007669"/>
    <property type="project" value="InterPro"/>
</dbReference>
<dbReference type="InterPro" id="IPR005225">
    <property type="entry name" value="Small_GTP-bd"/>
</dbReference>
<protein>
    <submittedName>
        <fullName evidence="2">Ras-related protein Rab-7a</fullName>
    </submittedName>
</protein>
<dbReference type="GO" id="GO:0005525">
    <property type="term" value="F:GTP binding"/>
    <property type="evidence" value="ECO:0007669"/>
    <property type="project" value="InterPro"/>
</dbReference>
<dbReference type="PRINTS" id="PR00449">
    <property type="entry name" value="RASTRNSFRMNG"/>
</dbReference>
<dbReference type="SUPFAM" id="SSF52540">
    <property type="entry name" value="P-loop containing nucleoside triphosphate hydrolases"/>
    <property type="match status" value="1"/>
</dbReference>
<reference evidence="2" key="1">
    <citation type="submission" date="2016-10" db="EMBL/GenBank/DDBJ databases">
        <authorList>
            <person name="Benchimol M."/>
            <person name="Almeida L.G."/>
            <person name="Vasconcelos A.T."/>
            <person name="Perreira-Neves A."/>
            <person name="Rosa I.A."/>
            <person name="Tasca T."/>
            <person name="Bogo M.R."/>
            <person name="de Souza W."/>
        </authorList>
    </citation>
    <scope>NUCLEOTIDE SEQUENCE [LARGE SCALE GENOMIC DNA]</scope>
    <source>
        <strain evidence="2">K</strain>
    </source>
</reference>